<comment type="caution">
    <text evidence="2">The sequence shown here is derived from an EMBL/GenBank/DDBJ whole genome shotgun (WGS) entry which is preliminary data.</text>
</comment>
<feature type="region of interest" description="Disordered" evidence="1">
    <location>
        <begin position="16"/>
        <end position="55"/>
    </location>
</feature>
<dbReference type="EMBL" id="SNSC02000029">
    <property type="protein sequence ID" value="TID13084.1"/>
    <property type="molecule type" value="Genomic_DNA"/>
</dbReference>
<dbReference type="AlphaFoldDB" id="A0A4Z1NRG7"/>
<dbReference type="GO" id="GO:0005763">
    <property type="term" value="C:mitochondrial small ribosomal subunit"/>
    <property type="evidence" value="ECO:0007669"/>
    <property type="project" value="TreeGrafter"/>
</dbReference>
<proteinExistence type="predicted"/>
<dbReference type="PANTHER" id="PTHR28058:SF1">
    <property type="entry name" value="SMALL RIBOSOMAL SUBUNIT PROTEIN BS1M"/>
    <property type="match status" value="1"/>
</dbReference>
<dbReference type="PANTHER" id="PTHR28058">
    <property type="entry name" value="37S RIBOSOMAL PROTEIN MRP51, MITOCHONDRIAL"/>
    <property type="match status" value="1"/>
</dbReference>
<dbReference type="Pfam" id="PF11709">
    <property type="entry name" value="Mit_ribos_Mrp51"/>
    <property type="match status" value="2"/>
</dbReference>
<feature type="compositionally biased region" description="Polar residues" evidence="1">
    <location>
        <begin position="29"/>
        <end position="52"/>
    </location>
</feature>
<sequence length="664" mass="74161">MSRHLSPTAQLLRGSRLFSLPQPLPRPQIESQAPNGYRTSDSCTTPFPTHQAISAPESSLRRGDWGFKRALPVRNTGNQVKPFVRTVARLTANDTIEQITDYEIASDLEKTWEKFQEMKIAMVRTRERVVGENKSAFEPLYDYTDQASAPTLDPNAEVTNARWKYGGPHIGDMTQRDFTDFVTKRLQRQKKDFDKVLRAEVLRVYLLDRRGEAQMRLENTKAAGVTPAGHVTEDGKNVLTPGPEGEVIPNVARNDVDDPASLVTLGYMNWLCQLHTGTSSSSSETLAESSGSWEHYKKSMEQAELRHSKVCLRDFPQEERQGFLSHLDEIAKQHGRENVKEILLQELGNIDEDAYRRMLSQPDPEKLPKVDLPLTVLLKQVYMEQISAALSMAIPEHSYLSTMLNELSSLSKQESMDRIANVLIAEWDFVTMFKSRFETSYLDWLVKRRADTTVISELNNLIREFLDMPGVKSKVLTGKSDKAAAEPFTTHPSGGLSYLKTNNYFDNHPILGPQSTRATFDARLLSPRSNSSREGIAHLGIGGFVTQETGQADPALASLNLVEDGGLKVPMEVSSASMNRWAAVKLHAQKPRSSDTHNIKLGHLEHATTAIYKRSQRSEPFQGRYNDTLDAGPSDAGPSEGEKQGAAIGKLMGLLNNQKIQPDT</sequence>
<accession>A0A4Z1NRG7</accession>
<protein>
    <submittedName>
        <fullName evidence="2">Uncharacterized protein</fullName>
    </submittedName>
</protein>
<dbReference type="InterPro" id="IPR016712">
    <property type="entry name" value="Rbsml_bS1m-like"/>
</dbReference>
<keyword evidence="3" id="KW-1185">Reference proteome</keyword>
<dbReference type="GO" id="GO:0070124">
    <property type="term" value="P:mitochondrial translational initiation"/>
    <property type="evidence" value="ECO:0007669"/>
    <property type="project" value="TreeGrafter"/>
</dbReference>
<feature type="region of interest" description="Disordered" evidence="1">
    <location>
        <begin position="611"/>
        <end position="647"/>
    </location>
</feature>
<organism evidence="2 3">
    <name type="scientific">Venturia nashicola</name>
    <dbReference type="NCBI Taxonomy" id="86259"/>
    <lineage>
        <taxon>Eukaryota</taxon>
        <taxon>Fungi</taxon>
        <taxon>Dikarya</taxon>
        <taxon>Ascomycota</taxon>
        <taxon>Pezizomycotina</taxon>
        <taxon>Dothideomycetes</taxon>
        <taxon>Pleosporomycetidae</taxon>
        <taxon>Venturiales</taxon>
        <taxon>Venturiaceae</taxon>
        <taxon>Venturia</taxon>
    </lineage>
</organism>
<evidence type="ECO:0000313" key="2">
    <source>
        <dbReference type="EMBL" id="TID13084.1"/>
    </source>
</evidence>
<evidence type="ECO:0000313" key="3">
    <source>
        <dbReference type="Proteomes" id="UP000298493"/>
    </source>
</evidence>
<dbReference type="Proteomes" id="UP000298493">
    <property type="component" value="Unassembled WGS sequence"/>
</dbReference>
<reference evidence="2 3" key="1">
    <citation type="submission" date="2019-04" db="EMBL/GenBank/DDBJ databases">
        <title>High contiguity whole genome sequence and gene annotation resource for two Venturia nashicola isolates.</title>
        <authorList>
            <person name="Prokchorchik M."/>
            <person name="Won K."/>
            <person name="Lee Y."/>
            <person name="Choi E.D."/>
            <person name="Segonzac C."/>
            <person name="Sohn K.H."/>
        </authorList>
    </citation>
    <scope>NUCLEOTIDE SEQUENCE [LARGE SCALE GENOMIC DNA]</scope>
    <source>
        <strain evidence="2 3">PRI2</strain>
    </source>
</reference>
<gene>
    <name evidence="2" type="ORF">E6O75_ATG10033</name>
</gene>
<dbReference type="STRING" id="86259.A0A4Z1NRG7"/>
<dbReference type="GO" id="GO:0003735">
    <property type="term" value="F:structural constituent of ribosome"/>
    <property type="evidence" value="ECO:0007669"/>
    <property type="project" value="TreeGrafter"/>
</dbReference>
<name>A0A4Z1NRG7_9PEZI</name>
<dbReference type="OrthoDB" id="3913595at2759"/>
<evidence type="ECO:0000256" key="1">
    <source>
        <dbReference type="SAM" id="MobiDB-lite"/>
    </source>
</evidence>